<gene>
    <name evidence="1" type="ORF">NCTC12998_05504</name>
</gene>
<evidence type="ECO:0000313" key="2">
    <source>
        <dbReference type="Proteomes" id="UP000345637"/>
    </source>
</evidence>
<proteinExistence type="predicted"/>
<dbReference type="Proteomes" id="UP000345637">
    <property type="component" value="Unassembled WGS sequence"/>
</dbReference>
<dbReference type="AlphaFoldDB" id="A0A485C5B7"/>
<sequence length="79" mass="8770">MRVMPGMMNNMCRCGDVARKGRNFASRSPQKIVKRVAPGAELRTQVGLYGEGSRLQHRGQTGTAVVAAQRNKRFPLLRT</sequence>
<reference evidence="1 2" key="1">
    <citation type="submission" date="2019-03" db="EMBL/GenBank/DDBJ databases">
        <authorList>
            <consortium name="Pathogen Informatics"/>
        </authorList>
    </citation>
    <scope>NUCLEOTIDE SEQUENCE [LARGE SCALE GENOMIC DNA]</scope>
    <source>
        <strain evidence="1 2">NCTC12998</strain>
    </source>
</reference>
<organism evidence="1 2">
    <name type="scientific">Raoultella planticola</name>
    <name type="common">Klebsiella planticola</name>
    <dbReference type="NCBI Taxonomy" id="575"/>
    <lineage>
        <taxon>Bacteria</taxon>
        <taxon>Pseudomonadati</taxon>
        <taxon>Pseudomonadota</taxon>
        <taxon>Gammaproteobacteria</taxon>
        <taxon>Enterobacterales</taxon>
        <taxon>Enterobacteriaceae</taxon>
        <taxon>Klebsiella/Raoultella group</taxon>
        <taxon>Raoultella</taxon>
    </lineage>
</organism>
<name>A0A485C5B7_RAOPL</name>
<dbReference type="EMBL" id="CAADJE010000025">
    <property type="protein sequence ID" value="VFS80461.1"/>
    <property type="molecule type" value="Genomic_DNA"/>
</dbReference>
<evidence type="ECO:0000313" key="1">
    <source>
        <dbReference type="EMBL" id="VFS80461.1"/>
    </source>
</evidence>
<protein>
    <submittedName>
        <fullName evidence="1">Uncharacterized protein</fullName>
    </submittedName>
</protein>
<accession>A0A485C5B7</accession>